<feature type="transmembrane region" description="Helical" evidence="3">
    <location>
        <begin position="1338"/>
        <end position="1355"/>
    </location>
</feature>
<feature type="region of interest" description="Disordered" evidence="2">
    <location>
        <begin position="820"/>
        <end position="850"/>
    </location>
</feature>
<feature type="compositionally biased region" description="Polar residues" evidence="2">
    <location>
        <begin position="945"/>
        <end position="965"/>
    </location>
</feature>
<keyword evidence="3" id="KW-0812">Transmembrane</keyword>
<dbReference type="VEuPathDB" id="PlasmoDB:PGABG01_0421300"/>
<keyword evidence="4" id="KW-0732">Signal</keyword>
<evidence type="ECO:0000313" key="8">
    <source>
        <dbReference type="Proteomes" id="UP000076004"/>
    </source>
</evidence>
<protein>
    <submittedName>
        <fullName evidence="7">Erythrocyte binding antigen-165</fullName>
    </submittedName>
</protein>
<feature type="compositionally biased region" description="Low complexity" evidence="2">
    <location>
        <begin position="910"/>
        <end position="930"/>
    </location>
</feature>
<feature type="signal peptide" evidence="4">
    <location>
        <begin position="1"/>
        <end position="19"/>
    </location>
</feature>
<comment type="caution">
    <text evidence="7">The sequence shown here is derived from an EMBL/GenBank/DDBJ whole genome shotgun (WGS) entry which is preliminary data.</text>
</comment>
<keyword evidence="1" id="KW-0175">Coiled coil</keyword>
<dbReference type="Gene3D" id="1.10.1740.170">
    <property type="entry name" value="Erythrocyte binding antigen 175 region VI"/>
    <property type="match status" value="1"/>
</dbReference>
<dbReference type="Proteomes" id="UP000076004">
    <property type="component" value="Unassembled WGS sequence"/>
</dbReference>
<evidence type="ECO:0000259" key="6">
    <source>
        <dbReference type="Pfam" id="PF11556"/>
    </source>
</evidence>
<feature type="compositionally biased region" description="Polar residues" evidence="2">
    <location>
        <begin position="993"/>
        <end position="1008"/>
    </location>
</feature>
<dbReference type="Pfam" id="PF05424">
    <property type="entry name" value="Duffy_binding"/>
    <property type="match status" value="2"/>
</dbReference>
<dbReference type="Pfam" id="PF11556">
    <property type="entry name" value="EBA-175_VI"/>
    <property type="match status" value="1"/>
</dbReference>
<feature type="compositionally biased region" description="Basic and acidic residues" evidence="2">
    <location>
        <begin position="834"/>
        <end position="850"/>
    </location>
</feature>
<dbReference type="SUPFAM" id="SSF140924">
    <property type="entry name" value="Duffy binding domain-like"/>
    <property type="match status" value="2"/>
</dbReference>
<evidence type="ECO:0000313" key="7">
    <source>
        <dbReference type="EMBL" id="KYO02927.1"/>
    </source>
</evidence>
<feature type="domain" description="Erythrocyte binding antigen 175 C-terminal" evidence="6">
    <location>
        <begin position="1253"/>
        <end position="1330"/>
    </location>
</feature>
<evidence type="ECO:0000256" key="4">
    <source>
        <dbReference type="SAM" id="SignalP"/>
    </source>
</evidence>
<dbReference type="VEuPathDB" id="PlasmoDB:PGSY75_0424300"/>
<organism evidence="7 8">
    <name type="scientific">Plasmodium gaboni</name>
    <dbReference type="NCBI Taxonomy" id="647221"/>
    <lineage>
        <taxon>Eukaryota</taxon>
        <taxon>Sar</taxon>
        <taxon>Alveolata</taxon>
        <taxon>Apicomplexa</taxon>
        <taxon>Aconoidasida</taxon>
        <taxon>Haemosporida</taxon>
        <taxon>Plasmodiidae</taxon>
        <taxon>Plasmodium</taxon>
        <taxon>Plasmodium (Laverania)</taxon>
    </lineage>
</organism>
<dbReference type="PROSITE" id="PS51257">
    <property type="entry name" value="PROKAR_LIPOPROTEIN"/>
    <property type="match status" value="1"/>
</dbReference>
<feature type="domain" description="Duffy-antigen binding" evidence="5">
    <location>
        <begin position="224"/>
        <end position="351"/>
    </location>
</feature>
<dbReference type="GeneID" id="29774898"/>
<feature type="compositionally biased region" description="Basic and acidic residues" evidence="2">
    <location>
        <begin position="1157"/>
        <end position="1186"/>
    </location>
</feature>
<dbReference type="InterPro" id="IPR042202">
    <property type="entry name" value="Duffy-ag-bd_sf"/>
</dbReference>
<keyword evidence="3" id="KW-0472">Membrane</keyword>
<dbReference type="KEGG" id="pgab:PGSY75_0424300"/>
<evidence type="ECO:0000256" key="1">
    <source>
        <dbReference type="SAM" id="Coils"/>
    </source>
</evidence>
<feature type="compositionally biased region" description="Basic and acidic residues" evidence="2">
    <location>
        <begin position="1059"/>
        <end position="1076"/>
    </location>
</feature>
<dbReference type="Gene3D" id="1.20.1310.20">
    <property type="entry name" value="Duffy-antigen binding domain"/>
    <property type="match status" value="2"/>
</dbReference>
<feature type="coiled-coil region" evidence="1">
    <location>
        <begin position="66"/>
        <end position="97"/>
    </location>
</feature>
<accession>A0A151LUR6</accession>
<feature type="compositionally biased region" description="Polar residues" evidence="2">
    <location>
        <begin position="1023"/>
        <end position="1047"/>
    </location>
</feature>
<sequence>MRKTLKLFCISGFLFSCRTLCKLDNYLKNEYEKENSFNIINNKVEKEYDSGTNNNVNIDRSSNGRLELLEVKEEALLNDKNIEEEEAENNINFEEKILYKNVYELNKENLEKEGLYKRNTIKNIENDSLYKKGKLNFLYEYGMELLNINKVPMNKMTNSRGLGDSNMSFLDISNNNNKNKNNNMNNLNSLSFVDMKSIHRCITKRKKGEKDWACNDKNTKEPNICVSDRRVQLCTGNLVDLSINDATKEKFEEKLIIAAKREGTLLFEKFGKEYTAEFCLNLKWSYSDYGDIIKGTDMEGVGRSIKVEFEIDRIFKSDQANSKENRKKWWDEISVKIWNAMIEEHKEKLPENIKECSKEKPSDEPQINRWLMEWAYDTDYHKDKWYNKLDDPKSNCNSICPKERVCKSECTKYKTWVNKKNSDFTILSAIYLKYNKTNLSYKTAFEYLQHKWYKYNELNFGSIFDQLNAKYYNKCVCQNSMLGNNALFIKIENVCTNQEVKSIYGQLYCREKGNDKIWQCVNDNIKDFPDVCGPPRRQQLCLGNLDKDEFKNVSDLRVFLNEIILGIKDEGKYLIEKYRKNMHENKYLNKMACKYLNYSFDDYKNIILGKDMWRDTNSIKTENILKENFEAIKANIVRQYPSYADLSLDEFRKHWWDQNKSQLWEAISCEFYNNNHTEVCLMEDDDDNQYLHWFREWKHDFCIEKTKRNNVIKEQCIDKVIKTPEQMDNAHDVDAVCKKSCTDYDVWIINKLNEYKRQASKYKRDSSLYNDVIKNLKPWEYLSMKCTECTCDLDTETFVYPYKGYENICKINGDPYDPKSIEGEEFNKPSLNVKSERSAPSKDITEREAPGVDVLSIKETVHLEPFKPNAVDHISDPFIGRNSKEGGSSPRGANDILHTSTEKHTYNDGVSASSSSLDSSSRSDVSSSDVEGFGVGQQEHGSDELLSSQTVTGGITESEGTTLSQHENEPRQTHANLDGESVSMDSTKDTKHSSITSDVTHETNSLSVGENKDQETTLREGESVTTSPLEDETSTMNTHSDRTNIGQVSGVPVDSLSETQKEYRSGLETEQMKGEEVNAINPNNDMALKDDSVERREDENAHAKEHSGDSAPSKEHMNASQGTEHKLENSERPEKSKRADSRLESKSNKLSSTSHVNHNDSIERTSERSIDGSHNGYGHDRSDNPRHRMHINNRSRHGQLESDIVVRGDYINNNEEVKEDVESTLNDHRNNLNNMHNRTYNIEEYIYRDVNKVAHDIMKSYKSNGCTNDLSSAYCSNLKKESLSNVCTNEDSRNLCCSISDYCMKFFNFNSSGYYSCMKKEFANPEYKCFARKGFSNMYYFAGGGLFFIILFLLGTTSSIGKWSEENELNGTAFEEANFEDAAFEVTTGQDSAFEEYGDNAYRIGLLMNQKIQSAKSSDYSEYHMDN</sequence>
<dbReference type="Gene3D" id="1.20.58.830">
    <property type="match status" value="2"/>
</dbReference>
<name>A0A151LUR6_9APIC</name>
<evidence type="ECO:0000256" key="2">
    <source>
        <dbReference type="SAM" id="MobiDB-lite"/>
    </source>
</evidence>
<feature type="compositionally biased region" description="Basic and acidic residues" evidence="2">
    <location>
        <begin position="1087"/>
        <end position="1147"/>
    </location>
</feature>
<feature type="chain" id="PRO_5007584513" evidence="4">
    <location>
        <begin position="20"/>
        <end position="1427"/>
    </location>
</feature>
<evidence type="ECO:0000259" key="5">
    <source>
        <dbReference type="Pfam" id="PF05424"/>
    </source>
</evidence>
<dbReference type="InterPro" id="IPR043057">
    <property type="entry name" value="EBA-175_C_sf"/>
</dbReference>
<feature type="coiled-coil region" evidence="1">
    <location>
        <begin position="1211"/>
        <end position="1238"/>
    </location>
</feature>
<dbReference type="GO" id="GO:0046789">
    <property type="term" value="F:host cell surface receptor binding"/>
    <property type="evidence" value="ECO:0007669"/>
    <property type="project" value="InterPro"/>
</dbReference>
<dbReference type="GO" id="GO:0016020">
    <property type="term" value="C:membrane"/>
    <property type="evidence" value="ECO:0007669"/>
    <property type="project" value="InterPro"/>
</dbReference>
<gene>
    <name evidence="7" type="ORF">PGSY75_0424300</name>
</gene>
<dbReference type="RefSeq" id="XP_018643447.1">
    <property type="nucleotide sequence ID" value="XM_018784285.1"/>
</dbReference>
<reference evidence="7 8" key="1">
    <citation type="journal article" date="2016" name="Nat. Commun.">
        <title>Genomes of cryptic chimpanzee Plasmodium species reveal key evolutionary events leading to human malaria.</title>
        <authorList>
            <person name="Sundararaman S.A."/>
            <person name="Plenderleith L.J."/>
            <person name="Liu W."/>
            <person name="Loy D.E."/>
            <person name="Learn G.H."/>
            <person name="Li Y."/>
            <person name="Shaw K.S."/>
            <person name="Ayouba A."/>
            <person name="Peeters M."/>
            <person name="Speede S."/>
            <person name="Shaw G.M."/>
            <person name="Bushman F.D."/>
            <person name="Brisson D."/>
            <person name="Rayner J.C."/>
            <person name="Sharp P.M."/>
            <person name="Hahn B.H."/>
        </authorList>
    </citation>
    <scope>NUCLEOTIDE SEQUENCE [LARGE SCALE GENOMIC DNA]</scope>
    <source>
        <strain evidence="7 8">SY75</strain>
    </source>
</reference>
<proteinExistence type="predicted"/>
<feature type="domain" description="Duffy-antigen binding" evidence="5">
    <location>
        <begin position="531"/>
        <end position="706"/>
    </location>
</feature>
<feature type="compositionally biased region" description="Basic and acidic residues" evidence="2">
    <location>
        <begin position="1010"/>
        <end position="1022"/>
    </location>
</feature>
<keyword evidence="3" id="KW-1133">Transmembrane helix</keyword>
<evidence type="ECO:0000256" key="3">
    <source>
        <dbReference type="SAM" id="Phobius"/>
    </source>
</evidence>
<dbReference type="InterPro" id="IPR021620">
    <property type="entry name" value="EBA-175_C"/>
</dbReference>
<dbReference type="EMBL" id="LVLB01000005">
    <property type="protein sequence ID" value="KYO02927.1"/>
    <property type="molecule type" value="Genomic_DNA"/>
</dbReference>
<dbReference type="InterPro" id="IPR008602">
    <property type="entry name" value="Duffy-antigen-binding"/>
</dbReference>
<feature type="region of interest" description="Disordered" evidence="2">
    <location>
        <begin position="868"/>
        <end position="1186"/>
    </location>
</feature>